<proteinExistence type="predicted"/>
<feature type="domain" description="HTH crp-type" evidence="5">
    <location>
        <begin position="154"/>
        <end position="219"/>
    </location>
</feature>
<dbReference type="CDD" id="cd00038">
    <property type="entry name" value="CAP_ED"/>
    <property type="match status" value="1"/>
</dbReference>
<accession>A0A9D1LYR4</accession>
<organism evidence="6 7">
    <name type="scientific">Candidatus Limousia pullorum</name>
    <dbReference type="NCBI Taxonomy" id="2840860"/>
    <lineage>
        <taxon>Bacteria</taxon>
        <taxon>Bacillati</taxon>
        <taxon>Bacillota</taxon>
        <taxon>Clostridia</taxon>
        <taxon>Eubacteriales</taxon>
        <taxon>Oscillospiraceae</taxon>
        <taxon>Oscillospiraceae incertae sedis</taxon>
        <taxon>Candidatus Limousia</taxon>
    </lineage>
</organism>
<reference evidence="6" key="1">
    <citation type="submission" date="2020-10" db="EMBL/GenBank/DDBJ databases">
        <authorList>
            <person name="Gilroy R."/>
        </authorList>
    </citation>
    <scope>NUCLEOTIDE SEQUENCE</scope>
    <source>
        <strain evidence="6">ChiGjej1B1-1684</strain>
    </source>
</reference>
<dbReference type="InterPro" id="IPR018490">
    <property type="entry name" value="cNMP-bd_dom_sf"/>
</dbReference>
<evidence type="ECO:0000256" key="2">
    <source>
        <dbReference type="ARBA" id="ARBA00023125"/>
    </source>
</evidence>
<dbReference type="Gene3D" id="2.60.120.10">
    <property type="entry name" value="Jelly Rolls"/>
    <property type="match status" value="1"/>
</dbReference>
<evidence type="ECO:0000313" key="6">
    <source>
        <dbReference type="EMBL" id="HIU50403.1"/>
    </source>
</evidence>
<keyword evidence="2" id="KW-0238">DNA-binding</keyword>
<evidence type="ECO:0000259" key="4">
    <source>
        <dbReference type="PROSITE" id="PS50042"/>
    </source>
</evidence>
<dbReference type="Proteomes" id="UP000824118">
    <property type="component" value="Unassembled WGS sequence"/>
</dbReference>
<dbReference type="InterPro" id="IPR012318">
    <property type="entry name" value="HTH_CRP"/>
</dbReference>
<comment type="caution">
    <text evidence="6">The sequence shown here is derived from an EMBL/GenBank/DDBJ whole genome shotgun (WGS) entry which is preliminary data.</text>
</comment>
<protein>
    <submittedName>
        <fullName evidence="6">Crp/Fnr family transcriptional regulator</fullName>
    </submittedName>
</protein>
<dbReference type="PROSITE" id="PS50042">
    <property type="entry name" value="CNMP_BINDING_3"/>
    <property type="match status" value="1"/>
</dbReference>
<dbReference type="InterPro" id="IPR000595">
    <property type="entry name" value="cNMP-bd_dom"/>
</dbReference>
<dbReference type="SUPFAM" id="SSF46785">
    <property type="entry name" value="Winged helix' DNA-binding domain"/>
    <property type="match status" value="1"/>
</dbReference>
<evidence type="ECO:0000256" key="1">
    <source>
        <dbReference type="ARBA" id="ARBA00023015"/>
    </source>
</evidence>
<sequence>MEKYFEAIKRCPIFADISSEEIKAMLNCLQGKKESYEKGSCILQIGDKLEAVGLLLSGKGMIVQEDFWGNRNILSEILPGHIFGEAFACSPGSVLNVSVFAEKESEVLWLSVGRILTTCPTACPHHSRMIRNLLSDLAEKNLRLNEKLTHMGQRKTREKLMSYLSSQAQKSGKSQFEIPFNRQQLADYLSVERSAMSLELSKLKSEGIIDFDKNRFKLL</sequence>
<dbReference type="SUPFAM" id="SSF51206">
    <property type="entry name" value="cAMP-binding domain-like"/>
    <property type="match status" value="1"/>
</dbReference>
<dbReference type="InterPro" id="IPR014710">
    <property type="entry name" value="RmlC-like_jellyroll"/>
</dbReference>
<gene>
    <name evidence="6" type="ORF">IAD22_05270</name>
</gene>
<dbReference type="EMBL" id="DVNG01000079">
    <property type="protein sequence ID" value="HIU50403.1"/>
    <property type="molecule type" value="Genomic_DNA"/>
</dbReference>
<dbReference type="Pfam" id="PF00027">
    <property type="entry name" value="cNMP_binding"/>
    <property type="match status" value="1"/>
</dbReference>
<evidence type="ECO:0000256" key="3">
    <source>
        <dbReference type="ARBA" id="ARBA00023163"/>
    </source>
</evidence>
<dbReference type="Pfam" id="PF13545">
    <property type="entry name" value="HTH_Crp_2"/>
    <property type="match status" value="1"/>
</dbReference>
<reference evidence="6" key="2">
    <citation type="journal article" date="2021" name="PeerJ">
        <title>Extensive microbial diversity within the chicken gut microbiome revealed by metagenomics and culture.</title>
        <authorList>
            <person name="Gilroy R."/>
            <person name="Ravi A."/>
            <person name="Getino M."/>
            <person name="Pursley I."/>
            <person name="Horton D.L."/>
            <person name="Alikhan N.F."/>
            <person name="Baker D."/>
            <person name="Gharbi K."/>
            <person name="Hall N."/>
            <person name="Watson M."/>
            <person name="Adriaenssens E.M."/>
            <person name="Foster-Nyarko E."/>
            <person name="Jarju S."/>
            <person name="Secka A."/>
            <person name="Antonio M."/>
            <person name="Oren A."/>
            <person name="Chaudhuri R.R."/>
            <person name="La Ragione R."/>
            <person name="Hildebrand F."/>
            <person name="Pallen M.J."/>
        </authorList>
    </citation>
    <scope>NUCLEOTIDE SEQUENCE</scope>
    <source>
        <strain evidence="6">ChiGjej1B1-1684</strain>
    </source>
</reference>
<dbReference type="SMART" id="SM00100">
    <property type="entry name" value="cNMP"/>
    <property type="match status" value="1"/>
</dbReference>
<feature type="domain" description="Cyclic nucleotide-binding" evidence="4">
    <location>
        <begin position="13"/>
        <end position="111"/>
    </location>
</feature>
<evidence type="ECO:0000313" key="7">
    <source>
        <dbReference type="Proteomes" id="UP000824118"/>
    </source>
</evidence>
<dbReference type="GO" id="GO:0006355">
    <property type="term" value="P:regulation of DNA-templated transcription"/>
    <property type="evidence" value="ECO:0007669"/>
    <property type="project" value="InterPro"/>
</dbReference>
<evidence type="ECO:0000259" key="5">
    <source>
        <dbReference type="PROSITE" id="PS51063"/>
    </source>
</evidence>
<dbReference type="AlphaFoldDB" id="A0A9D1LYR4"/>
<name>A0A9D1LYR4_9FIRM</name>
<keyword evidence="1" id="KW-0805">Transcription regulation</keyword>
<dbReference type="GO" id="GO:0003677">
    <property type="term" value="F:DNA binding"/>
    <property type="evidence" value="ECO:0007669"/>
    <property type="project" value="UniProtKB-KW"/>
</dbReference>
<dbReference type="InterPro" id="IPR036390">
    <property type="entry name" value="WH_DNA-bd_sf"/>
</dbReference>
<keyword evidence="3" id="KW-0804">Transcription</keyword>
<dbReference type="PROSITE" id="PS51063">
    <property type="entry name" value="HTH_CRP_2"/>
    <property type="match status" value="1"/>
</dbReference>